<accession>A0A6J0N8L9</accession>
<evidence type="ECO:0000259" key="2">
    <source>
        <dbReference type="PROSITE" id="PS50174"/>
    </source>
</evidence>
<name>A0A6J0N8L9_RAPSA</name>
<reference evidence="4" key="2">
    <citation type="submission" date="2025-08" db="UniProtKB">
        <authorList>
            <consortium name="RefSeq"/>
        </authorList>
    </citation>
    <scope>IDENTIFICATION</scope>
    <source>
        <tissue evidence="4">Leaf</tissue>
    </source>
</reference>
<dbReference type="RefSeq" id="XP_018480849.1">
    <property type="nucleotide sequence ID" value="XM_018625347.2"/>
</dbReference>
<sequence>MIIRMGYNVNMGLGRDGQGRMDPIEITVRPRNRGLGYPSEEVNDPAPKVEEIFFEEEDEEEQVRRFKEEAASLDKALKKEAAEANRASNPPTLKVRNPTKKGNPVPSLIIRPKNLKQEVKKALMPYERDREEDYDHVGVEKQLSKDVKQEHQQLSKALMPYESEEEEDD</sequence>
<evidence type="ECO:0000313" key="4">
    <source>
        <dbReference type="RefSeq" id="XP_018480849.1"/>
    </source>
</evidence>
<evidence type="ECO:0000313" key="3">
    <source>
        <dbReference type="Proteomes" id="UP000504610"/>
    </source>
</evidence>
<feature type="domain" description="G-patch" evidence="2">
    <location>
        <begin position="1"/>
        <end position="40"/>
    </location>
</feature>
<organism evidence="3 4">
    <name type="scientific">Raphanus sativus</name>
    <name type="common">Radish</name>
    <name type="synonym">Raphanus raphanistrum var. sativus</name>
    <dbReference type="NCBI Taxonomy" id="3726"/>
    <lineage>
        <taxon>Eukaryota</taxon>
        <taxon>Viridiplantae</taxon>
        <taxon>Streptophyta</taxon>
        <taxon>Embryophyta</taxon>
        <taxon>Tracheophyta</taxon>
        <taxon>Spermatophyta</taxon>
        <taxon>Magnoliopsida</taxon>
        <taxon>eudicotyledons</taxon>
        <taxon>Gunneridae</taxon>
        <taxon>Pentapetalae</taxon>
        <taxon>rosids</taxon>
        <taxon>malvids</taxon>
        <taxon>Brassicales</taxon>
        <taxon>Brassicaceae</taxon>
        <taxon>Brassiceae</taxon>
        <taxon>Raphanus</taxon>
    </lineage>
</organism>
<dbReference type="Pfam" id="PF01585">
    <property type="entry name" value="G-patch"/>
    <property type="match status" value="1"/>
</dbReference>
<dbReference type="Proteomes" id="UP000504610">
    <property type="component" value="Chromosome 1"/>
</dbReference>
<dbReference type="OrthoDB" id="1108613at2759"/>
<feature type="region of interest" description="Disordered" evidence="1">
    <location>
        <begin position="77"/>
        <end position="107"/>
    </location>
</feature>
<feature type="region of interest" description="Disordered" evidence="1">
    <location>
        <begin position="126"/>
        <end position="169"/>
    </location>
</feature>
<dbReference type="InterPro" id="IPR000467">
    <property type="entry name" value="G_patch_dom"/>
</dbReference>
<dbReference type="AlphaFoldDB" id="A0A6J0N8L9"/>
<dbReference type="GO" id="GO:0003676">
    <property type="term" value="F:nucleic acid binding"/>
    <property type="evidence" value="ECO:0007669"/>
    <property type="project" value="InterPro"/>
</dbReference>
<dbReference type="KEGG" id="rsz:108851869"/>
<proteinExistence type="predicted"/>
<feature type="compositionally biased region" description="Basic and acidic residues" evidence="1">
    <location>
        <begin position="126"/>
        <end position="153"/>
    </location>
</feature>
<dbReference type="GeneID" id="108851869"/>
<gene>
    <name evidence="4" type="primary">LOC108851869</name>
</gene>
<keyword evidence="3" id="KW-1185">Reference proteome</keyword>
<protein>
    <submittedName>
        <fullName evidence="4">Uncharacterized protein LOC108851869</fullName>
    </submittedName>
</protein>
<evidence type="ECO:0000256" key="1">
    <source>
        <dbReference type="SAM" id="MobiDB-lite"/>
    </source>
</evidence>
<reference evidence="3" key="1">
    <citation type="journal article" date="2019" name="Database">
        <title>The radish genome database (RadishGD): an integrated information resource for radish genomics.</title>
        <authorList>
            <person name="Yu H.J."/>
            <person name="Baek S."/>
            <person name="Lee Y.J."/>
            <person name="Cho A."/>
            <person name="Mun J.H."/>
        </authorList>
    </citation>
    <scope>NUCLEOTIDE SEQUENCE [LARGE SCALE GENOMIC DNA]</scope>
    <source>
        <strain evidence="3">cv. WK10039</strain>
    </source>
</reference>
<dbReference type="PROSITE" id="PS50174">
    <property type="entry name" value="G_PATCH"/>
    <property type="match status" value="1"/>
</dbReference>